<dbReference type="Pfam" id="PF24526">
    <property type="entry name" value="ABCA12_C"/>
    <property type="match status" value="1"/>
</dbReference>
<evidence type="ECO:0000256" key="1">
    <source>
        <dbReference type="SAM" id="SignalP"/>
    </source>
</evidence>
<dbReference type="PANTHER" id="PTHR19229">
    <property type="entry name" value="ATP-BINDING CASSETTE TRANSPORTER SUBFAMILY A ABCA"/>
    <property type="match status" value="1"/>
</dbReference>
<evidence type="ECO:0008006" key="4">
    <source>
        <dbReference type="Google" id="ProtNLM"/>
    </source>
</evidence>
<dbReference type="AlphaFoldDB" id="A0ABC9BRM0"/>
<dbReference type="EMBL" id="OZ075137">
    <property type="protein sequence ID" value="CAL5006555.1"/>
    <property type="molecule type" value="Genomic_DNA"/>
</dbReference>
<proteinExistence type="predicted"/>
<organism evidence="2 3">
    <name type="scientific">Urochloa decumbens</name>
    <dbReference type="NCBI Taxonomy" id="240449"/>
    <lineage>
        <taxon>Eukaryota</taxon>
        <taxon>Viridiplantae</taxon>
        <taxon>Streptophyta</taxon>
        <taxon>Embryophyta</taxon>
        <taxon>Tracheophyta</taxon>
        <taxon>Spermatophyta</taxon>
        <taxon>Magnoliopsida</taxon>
        <taxon>Liliopsida</taxon>
        <taxon>Poales</taxon>
        <taxon>Poaceae</taxon>
        <taxon>PACMAD clade</taxon>
        <taxon>Panicoideae</taxon>
        <taxon>Panicodae</taxon>
        <taxon>Paniceae</taxon>
        <taxon>Melinidinae</taxon>
        <taxon>Urochloa</taxon>
    </lineage>
</organism>
<sequence>MQRRNARTNVTIAAFPALVCVLLAATQSAVDGELGRPPFRCGCGETGCGVRYSTPVQALTCAERSLARWPALVQVPGTEARALTHVHPRRCGASENCPAAVLLTGQNRHLAEGLGRALFPRVPVEYYLVPGASNYLDYSEWFSRVVLGSSTLPARVLFMEPALVPDETLYVLQDLCLWNSSRLSVMSDGMPLQYGYDFIDTSMRGLQVYIWYNSTFSRDDEDDSMTVLRVPRLVNMTFGFPPSEFYFQCKVVKQLLEKMDMRSMFICHNLKTVYAGKNGNPDKIAVRVLSLALRKGQCFGMLGPSGSGKTSFINMVVYMDELSTGLDPMSRIDLWNVIKQAKKDYTIILTTHSMEEAEELCDRIGIFIDGEFHCIGTPNELKARYGGTRTLTIMTDPKHKGEVDKLVNQLSPSTYRFYSMSGTQKFVLPHREVGLDDVFRVVETLRRAFPVLGWGLTDATLEDVFIRVVKEAQAIDDMS</sequence>
<dbReference type="Proteomes" id="UP001497457">
    <property type="component" value="Chromosome 27b"/>
</dbReference>
<dbReference type="InterPro" id="IPR027417">
    <property type="entry name" value="P-loop_NTPase"/>
</dbReference>
<keyword evidence="3" id="KW-1185">Reference proteome</keyword>
<evidence type="ECO:0000313" key="2">
    <source>
        <dbReference type="EMBL" id="CAL5006555.1"/>
    </source>
</evidence>
<gene>
    <name evidence="2" type="ORF">URODEC1_LOCUS68085</name>
</gene>
<feature type="signal peptide" evidence="1">
    <location>
        <begin position="1"/>
        <end position="32"/>
    </location>
</feature>
<name>A0ABC9BRM0_9POAL</name>
<reference evidence="2 3" key="2">
    <citation type="submission" date="2024-10" db="EMBL/GenBank/DDBJ databases">
        <authorList>
            <person name="Ryan C."/>
        </authorList>
    </citation>
    <scope>NUCLEOTIDE SEQUENCE [LARGE SCALE GENOMIC DNA]</scope>
</reference>
<reference evidence="3" key="1">
    <citation type="submission" date="2024-06" db="EMBL/GenBank/DDBJ databases">
        <authorList>
            <person name="Ryan C."/>
        </authorList>
    </citation>
    <scope>NUCLEOTIDE SEQUENCE [LARGE SCALE GENOMIC DNA]</scope>
</reference>
<dbReference type="InterPro" id="IPR026082">
    <property type="entry name" value="ABCA"/>
</dbReference>
<accession>A0ABC9BRM0</accession>
<protein>
    <recommendedName>
        <fullName evidence="4">ABC transporter domain-containing protein</fullName>
    </recommendedName>
</protein>
<dbReference type="Gene3D" id="3.40.50.300">
    <property type="entry name" value="P-loop containing nucleotide triphosphate hydrolases"/>
    <property type="match status" value="2"/>
</dbReference>
<dbReference type="SUPFAM" id="SSF52540">
    <property type="entry name" value="P-loop containing nucleoside triphosphate hydrolases"/>
    <property type="match status" value="1"/>
</dbReference>
<feature type="chain" id="PRO_5044875294" description="ABC transporter domain-containing protein" evidence="1">
    <location>
        <begin position="33"/>
        <end position="479"/>
    </location>
</feature>
<keyword evidence="1" id="KW-0732">Signal</keyword>
<evidence type="ECO:0000313" key="3">
    <source>
        <dbReference type="Proteomes" id="UP001497457"/>
    </source>
</evidence>
<dbReference type="PANTHER" id="PTHR19229:SF141">
    <property type="entry name" value="OS08G0398350 PROTEIN"/>
    <property type="match status" value="1"/>
</dbReference>